<keyword evidence="3" id="KW-0547">Nucleotide-binding</keyword>
<evidence type="ECO:0000313" key="7">
    <source>
        <dbReference type="EMBL" id="OHT14137.1"/>
    </source>
</evidence>
<dbReference type="RefSeq" id="XP_068367273.1">
    <property type="nucleotide sequence ID" value="XM_068491135.1"/>
</dbReference>
<dbReference type="PANTHER" id="PTHR12241:SF39">
    <property type="entry name" value="TUBULIN POLYGLUTAMYLASE TTLL9-RELATED"/>
    <property type="match status" value="1"/>
</dbReference>
<accession>A0A1J4KS71</accession>
<evidence type="ECO:0000256" key="2">
    <source>
        <dbReference type="ARBA" id="ARBA00022598"/>
    </source>
</evidence>
<dbReference type="AlphaFoldDB" id="A0A1J4KS71"/>
<evidence type="ECO:0000256" key="4">
    <source>
        <dbReference type="ARBA" id="ARBA00022840"/>
    </source>
</evidence>
<dbReference type="GO" id="GO:0070740">
    <property type="term" value="F:tubulin-glutamic acid ligase activity"/>
    <property type="evidence" value="ECO:0007669"/>
    <property type="project" value="TreeGrafter"/>
</dbReference>
<gene>
    <name evidence="7" type="ORF">TRFO_03175</name>
</gene>
<dbReference type="SUPFAM" id="SSF56059">
    <property type="entry name" value="Glutathione synthetase ATP-binding domain-like"/>
    <property type="match status" value="1"/>
</dbReference>
<dbReference type="InterPro" id="IPR004344">
    <property type="entry name" value="TTL/TTLL_fam"/>
</dbReference>
<comment type="caution">
    <text evidence="7">The sequence shown here is derived from an EMBL/GenBank/DDBJ whole genome shotgun (WGS) entry which is preliminary data.</text>
</comment>
<dbReference type="GeneID" id="94825839"/>
<proteinExistence type="inferred from homology"/>
<dbReference type="Pfam" id="PF03133">
    <property type="entry name" value="TTL"/>
    <property type="match status" value="1"/>
</dbReference>
<evidence type="ECO:0000256" key="1">
    <source>
        <dbReference type="ARBA" id="ARBA00006820"/>
    </source>
</evidence>
<keyword evidence="2" id="KW-0436">Ligase</keyword>
<dbReference type="Proteomes" id="UP000179807">
    <property type="component" value="Unassembled WGS sequence"/>
</dbReference>
<dbReference type="EMBL" id="MLAK01000421">
    <property type="protein sequence ID" value="OHT14137.1"/>
    <property type="molecule type" value="Genomic_DNA"/>
</dbReference>
<dbReference type="GO" id="GO:0036064">
    <property type="term" value="C:ciliary basal body"/>
    <property type="evidence" value="ECO:0007669"/>
    <property type="project" value="TreeGrafter"/>
</dbReference>
<dbReference type="GO" id="GO:0000226">
    <property type="term" value="P:microtubule cytoskeleton organization"/>
    <property type="evidence" value="ECO:0007669"/>
    <property type="project" value="TreeGrafter"/>
</dbReference>
<evidence type="ECO:0000256" key="5">
    <source>
        <dbReference type="ARBA" id="ARBA00030445"/>
    </source>
</evidence>
<dbReference type="OrthoDB" id="202825at2759"/>
<reference evidence="7" key="1">
    <citation type="submission" date="2016-10" db="EMBL/GenBank/DDBJ databases">
        <authorList>
            <person name="Benchimol M."/>
            <person name="Almeida L.G."/>
            <person name="Vasconcelos A.T."/>
            <person name="Perreira-Neves A."/>
            <person name="Rosa I.A."/>
            <person name="Tasca T."/>
            <person name="Bogo M.R."/>
            <person name="de Souza W."/>
        </authorList>
    </citation>
    <scope>NUCLEOTIDE SEQUENCE [LARGE SCALE GENOMIC DNA]</scope>
    <source>
        <strain evidence="7">K</strain>
    </source>
</reference>
<name>A0A1J4KS71_9EUKA</name>
<organism evidence="7 8">
    <name type="scientific">Tritrichomonas foetus</name>
    <dbReference type="NCBI Taxonomy" id="1144522"/>
    <lineage>
        <taxon>Eukaryota</taxon>
        <taxon>Metamonada</taxon>
        <taxon>Parabasalia</taxon>
        <taxon>Tritrichomonadida</taxon>
        <taxon>Tritrichomonadidae</taxon>
        <taxon>Tritrichomonas</taxon>
    </lineage>
</organism>
<evidence type="ECO:0000313" key="8">
    <source>
        <dbReference type="Proteomes" id="UP000179807"/>
    </source>
</evidence>
<sequence length="275" mass="32619">MKSRKTIKFCTPAQSIILDVFLSRKYIQIDPTEEEEVSDDSDVDSEEEEEDTEEEEKLGPMSWDIMWTRTKWVKNNILGDNGHPLRLRKEQRVNHFPNSYQLTRKDLMFGNLERYAWKLKKVKKSDVLDFSPKTYFLPQLWALWRAEFRDSNDIWIAKPIAGSQGIGIKFIRDLEEAIDFREKSYDKYLNAKSTKEQLKNTYVVQKYISNPYLIDGRKFDIRFYVLTLSYKPLVVYVFREGFCRFSTQKYNLRNLDADIHLTNVAVQVQSAQYDA</sequence>
<keyword evidence="4" id="KW-0067">ATP-binding</keyword>
<dbReference type="PROSITE" id="PS51221">
    <property type="entry name" value="TTL"/>
    <property type="match status" value="1"/>
</dbReference>
<feature type="compositionally biased region" description="Acidic residues" evidence="6">
    <location>
        <begin position="31"/>
        <end position="56"/>
    </location>
</feature>
<dbReference type="GO" id="GO:0015631">
    <property type="term" value="F:tubulin binding"/>
    <property type="evidence" value="ECO:0007669"/>
    <property type="project" value="TreeGrafter"/>
</dbReference>
<dbReference type="GO" id="GO:0005524">
    <property type="term" value="F:ATP binding"/>
    <property type="evidence" value="ECO:0007669"/>
    <property type="project" value="UniProtKB-KW"/>
</dbReference>
<feature type="region of interest" description="Disordered" evidence="6">
    <location>
        <begin position="31"/>
        <end position="57"/>
    </location>
</feature>
<evidence type="ECO:0000256" key="3">
    <source>
        <dbReference type="ARBA" id="ARBA00022741"/>
    </source>
</evidence>
<keyword evidence="8" id="KW-1185">Reference proteome</keyword>
<dbReference type="Gene3D" id="3.30.470.20">
    <property type="entry name" value="ATP-grasp fold, B domain"/>
    <property type="match status" value="1"/>
</dbReference>
<evidence type="ECO:0000256" key="6">
    <source>
        <dbReference type="SAM" id="MobiDB-lite"/>
    </source>
</evidence>
<protein>
    <recommendedName>
        <fullName evidence="5">Tubulin--tyrosine ligase-like protein 9</fullName>
    </recommendedName>
</protein>
<dbReference type="PANTHER" id="PTHR12241">
    <property type="entry name" value="TUBULIN POLYGLUTAMYLASE"/>
    <property type="match status" value="1"/>
</dbReference>
<comment type="similarity">
    <text evidence="1">Belongs to the tubulin--tyrosine ligase family.</text>
</comment>
<dbReference type="VEuPathDB" id="TrichDB:TRFO_03175"/>